<proteinExistence type="inferred from homology"/>
<dbReference type="CDD" id="cd05233">
    <property type="entry name" value="SDR_c"/>
    <property type="match status" value="1"/>
</dbReference>
<reference evidence="4 5" key="1">
    <citation type="journal article" date="2015" name="Int. J. Syst. Evol. Microbiol.">
        <title>Erythrobacter atlanticus sp. nov., a bacterium from ocean sediment able to degrade polycyclic aromatic hydrocarbons.</title>
        <authorList>
            <person name="Zhuang L."/>
            <person name="Liu Y."/>
            <person name="Wang L."/>
            <person name="Wang W."/>
            <person name="Shao Z."/>
        </authorList>
    </citation>
    <scope>NUCLEOTIDE SEQUENCE [LARGE SCALE GENOMIC DNA]</scope>
    <source>
        <strain evidence="5">s21-N3</strain>
    </source>
</reference>
<dbReference type="AlphaFoldDB" id="A0A0H4VFR4"/>
<evidence type="ECO:0000313" key="4">
    <source>
        <dbReference type="EMBL" id="AKQ41661.1"/>
    </source>
</evidence>
<accession>A0A0H4VFR4</accession>
<feature type="domain" description="Ketoreductase" evidence="3">
    <location>
        <begin position="8"/>
        <end position="178"/>
    </location>
</feature>
<comment type="similarity">
    <text evidence="1">Belongs to the short-chain dehydrogenases/reductases (SDR) family.</text>
</comment>
<dbReference type="GO" id="GO:0048038">
    <property type="term" value="F:quinone binding"/>
    <property type="evidence" value="ECO:0007669"/>
    <property type="project" value="TreeGrafter"/>
</dbReference>
<dbReference type="GO" id="GO:0006633">
    <property type="term" value="P:fatty acid biosynthetic process"/>
    <property type="evidence" value="ECO:0007669"/>
    <property type="project" value="TreeGrafter"/>
</dbReference>
<dbReference type="STRING" id="1648404.CP97_05930"/>
<dbReference type="InterPro" id="IPR036291">
    <property type="entry name" value="NAD(P)-bd_dom_sf"/>
</dbReference>
<organism evidence="4 5">
    <name type="scientific">Aurantiacibacter atlanticus</name>
    <dbReference type="NCBI Taxonomy" id="1648404"/>
    <lineage>
        <taxon>Bacteria</taxon>
        <taxon>Pseudomonadati</taxon>
        <taxon>Pseudomonadota</taxon>
        <taxon>Alphaproteobacteria</taxon>
        <taxon>Sphingomonadales</taxon>
        <taxon>Erythrobacteraceae</taxon>
        <taxon>Aurantiacibacter</taxon>
    </lineage>
</organism>
<dbReference type="PROSITE" id="PS00061">
    <property type="entry name" value="ADH_SHORT"/>
    <property type="match status" value="1"/>
</dbReference>
<evidence type="ECO:0000259" key="3">
    <source>
        <dbReference type="SMART" id="SM00822"/>
    </source>
</evidence>
<dbReference type="PRINTS" id="PR00081">
    <property type="entry name" value="GDHRDH"/>
</dbReference>
<reference evidence="5" key="2">
    <citation type="submission" date="2015-04" db="EMBL/GenBank/DDBJ databases">
        <title>The complete genome sequence of Erythrobacter sp. s21-N3.</title>
        <authorList>
            <person name="Zhuang L."/>
            <person name="Liu Y."/>
            <person name="Shao Z."/>
        </authorList>
    </citation>
    <scope>NUCLEOTIDE SEQUENCE [LARGE SCALE GENOMIC DNA]</scope>
    <source>
        <strain evidence="5">s21-N3</strain>
    </source>
</reference>
<dbReference type="OrthoDB" id="9779623at2"/>
<sequence length="253" mass="25505">MSFDLSGKTALVTGASAGIGAACARALAAAGAGKLVLVDIERAGLEALDLSCELSIHAGDVADEDLWAGVERDGDEIHAAVLNAGISGAAATLTNMEFADWRRVMAVNLDGAFLSLRTAMRLAAGGASMVLTASATGLKAEQGVAAYGASKAAVLHLARIVAKEGAARAIRVNAIAPGGVDTAIWDDVPFFKDLLAKHQGDRAAALAAIAQGSTPLGRFATADEIAQQAMFLLSDTAATITGTALVSDGGYIL</sequence>
<dbReference type="Proteomes" id="UP000059113">
    <property type="component" value="Chromosome"/>
</dbReference>
<dbReference type="InterPro" id="IPR020904">
    <property type="entry name" value="Sc_DH/Rdtase_CS"/>
</dbReference>
<dbReference type="PANTHER" id="PTHR42760">
    <property type="entry name" value="SHORT-CHAIN DEHYDROGENASES/REDUCTASES FAMILY MEMBER"/>
    <property type="match status" value="1"/>
</dbReference>
<evidence type="ECO:0000313" key="5">
    <source>
        <dbReference type="Proteomes" id="UP000059113"/>
    </source>
</evidence>
<dbReference type="EMBL" id="CP011310">
    <property type="protein sequence ID" value="AKQ41661.1"/>
    <property type="molecule type" value="Genomic_DNA"/>
</dbReference>
<evidence type="ECO:0000256" key="2">
    <source>
        <dbReference type="ARBA" id="ARBA00023002"/>
    </source>
</evidence>
<gene>
    <name evidence="4" type="ORF">CP97_05930</name>
</gene>
<dbReference type="InterPro" id="IPR002347">
    <property type="entry name" value="SDR_fam"/>
</dbReference>
<keyword evidence="2" id="KW-0560">Oxidoreductase</keyword>
<dbReference type="Gene3D" id="3.40.50.720">
    <property type="entry name" value="NAD(P)-binding Rossmann-like Domain"/>
    <property type="match status" value="1"/>
</dbReference>
<evidence type="ECO:0000256" key="1">
    <source>
        <dbReference type="ARBA" id="ARBA00006484"/>
    </source>
</evidence>
<dbReference type="SUPFAM" id="SSF51735">
    <property type="entry name" value="NAD(P)-binding Rossmann-fold domains"/>
    <property type="match status" value="1"/>
</dbReference>
<dbReference type="KEGG" id="ery:CP97_05930"/>
<dbReference type="FunFam" id="3.40.50.720:FF:000084">
    <property type="entry name" value="Short-chain dehydrogenase reductase"/>
    <property type="match status" value="1"/>
</dbReference>
<dbReference type="InterPro" id="IPR057326">
    <property type="entry name" value="KR_dom"/>
</dbReference>
<dbReference type="Pfam" id="PF13561">
    <property type="entry name" value="adh_short_C2"/>
    <property type="match status" value="1"/>
</dbReference>
<dbReference type="PATRIC" id="fig|1648404.4.peg.1241"/>
<dbReference type="GO" id="GO:0016616">
    <property type="term" value="F:oxidoreductase activity, acting on the CH-OH group of donors, NAD or NADP as acceptor"/>
    <property type="evidence" value="ECO:0007669"/>
    <property type="project" value="TreeGrafter"/>
</dbReference>
<name>A0A0H4VFR4_9SPHN</name>
<dbReference type="RefSeq" id="WP_048885176.1">
    <property type="nucleotide sequence ID" value="NZ_CP011310.1"/>
</dbReference>
<protein>
    <submittedName>
        <fullName evidence="4">Short-chain dehydrogenase/reductase SDR</fullName>
    </submittedName>
</protein>
<dbReference type="SMART" id="SM00822">
    <property type="entry name" value="PKS_KR"/>
    <property type="match status" value="1"/>
</dbReference>
<keyword evidence="5" id="KW-1185">Reference proteome</keyword>
<dbReference type="PANTHER" id="PTHR42760:SF133">
    <property type="entry name" value="3-OXOACYL-[ACYL-CARRIER-PROTEIN] REDUCTASE"/>
    <property type="match status" value="1"/>
</dbReference>